<comment type="caution">
    <text evidence="12">The sequence shown here is derived from an EMBL/GenBank/DDBJ whole genome shotgun (WGS) entry which is preliminary data.</text>
</comment>
<evidence type="ECO:0000313" key="13">
    <source>
        <dbReference type="Proteomes" id="UP000440578"/>
    </source>
</evidence>
<evidence type="ECO:0000256" key="2">
    <source>
        <dbReference type="ARBA" id="ARBA00008661"/>
    </source>
</evidence>
<dbReference type="FunFam" id="3.90.550.50:FF:000001">
    <property type="entry name" value="Hexosyltransferase"/>
    <property type="match status" value="1"/>
</dbReference>
<evidence type="ECO:0000256" key="6">
    <source>
        <dbReference type="ARBA" id="ARBA00022968"/>
    </source>
</evidence>
<protein>
    <recommendedName>
        <fullName evidence="11">Hexosyltransferase</fullName>
        <ecNumber evidence="11">2.4.1.-</ecNumber>
    </recommendedName>
</protein>
<dbReference type="AlphaFoldDB" id="A0A6A4WL34"/>
<evidence type="ECO:0000256" key="10">
    <source>
        <dbReference type="ARBA" id="ARBA00023180"/>
    </source>
</evidence>
<accession>A0A6A4WL34</accession>
<evidence type="ECO:0000256" key="3">
    <source>
        <dbReference type="ARBA" id="ARBA00022676"/>
    </source>
</evidence>
<keyword evidence="4 12" id="KW-0808">Transferase</keyword>
<comment type="similarity">
    <text evidence="2 11">Belongs to the glycosyltransferase 31 family.</text>
</comment>
<keyword evidence="13" id="KW-1185">Reference proteome</keyword>
<evidence type="ECO:0000256" key="1">
    <source>
        <dbReference type="ARBA" id="ARBA00004323"/>
    </source>
</evidence>
<evidence type="ECO:0000256" key="8">
    <source>
        <dbReference type="ARBA" id="ARBA00023034"/>
    </source>
</evidence>
<comment type="subcellular location">
    <subcellularLocation>
        <location evidence="1 11">Golgi apparatus membrane</location>
        <topology evidence="1 11">Single-pass type II membrane protein</topology>
    </subcellularLocation>
</comment>
<dbReference type="Pfam" id="PF01762">
    <property type="entry name" value="Galactosyl_T"/>
    <property type="match status" value="1"/>
</dbReference>
<reference evidence="12 13" key="1">
    <citation type="submission" date="2019-07" db="EMBL/GenBank/DDBJ databases">
        <title>Draft genome assembly of a fouling barnacle, Amphibalanus amphitrite (Darwin, 1854): The first reference genome for Thecostraca.</title>
        <authorList>
            <person name="Kim W."/>
        </authorList>
    </citation>
    <scope>NUCLEOTIDE SEQUENCE [LARGE SCALE GENOMIC DNA]</scope>
    <source>
        <strain evidence="12">SNU_AA5</strain>
        <tissue evidence="12">Soma without cirri and trophi</tissue>
    </source>
</reference>
<keyword evidence="5" id="KW-0812">Transmembrane</keyword>
<keyword evidence="9" id="KW-0472">Membrane</keyword>
<dbReference type="GO" id="GO:0000139">
    <property type="term" value="C:Golgi membrane"/>
    <property type="evidence" value="ECO:0007669"/>
    <property type="project" value="UniProtKB-SubCell"/>
</dbReference>
<evidence type="ECO:0000256" key="11">
    <source>
        <dbReference type="RuleBase" id="RU363063"/>
    </source>
</evidence>
<dbReference type="EMBL" id="VIIS01000951">
    <property type="protein sequence ID" value="KAF0303352.1"/>
    <property type="molecule type" value="Genomic_DNA"/>
</dbReference>
<dbReference type="EC" id="2.4.1.-" evidence="11"/>
<dbReference type="GO" id="GO:0016758">
    <property type="term" value="F:hexosyltransferase activity"/>
    <property type="evidence" value="ECO:0007669"/>
    <property type="project" value="InterPro"/>
</dbReference>
<dbReference type="OrthoDB" id="5512589at2759"/>
<dbReference type="PANTHER" id="PTHR11214">
    <property type="entry name" value="BETA-1,3-N-ACETYLGLUCOSAMINYLTRANSFERASE"/>
    <property type="match status" value="1"/>
</dbReference>
<proteinExistence type="inferred from homology"/>
<dbReference type="Proteomes" id="UP000440578">
    <property type="component" value="Unassembled WGS sequence"/>
</dbReference>
<dbReference type="GO" id="GO:0006493">
    <property type="term" value="P:protein O-linked glycosylation"/>
    <property type="evidence" value="ECO:0007669"/>
    <property type="project" value="TreeGrafter"/>
</dbReference>
<name>A0A6A4WL34_AMPAM</name>
<keyword evidence="10" id="KW-0325">Glycoprotein</keyword>
<keyword evidence="7" id="KW-1133">Transmembrane helix</keyword>
<evidence type="ECO:0000256" key="5">
    <source>
        <dbReference type="ARBA" id="ARBA00022692"/>
    </source>
</evidence>
<keyword evidence="6" id="KW-0735">Signal-anchor</keyword>
<organism evidence="12 13">
    <name type="scientific">Amphibalanus amphitrite</name>
    <name type="common">Striped barnacle</name>
    <name type="synonym">Balanus amphitrite</name>
    <dbReference type="NCBI Taxonomy" id="1232801"/>
    <lineage>
        <taxon>Eukaryota</taxon>
        <taxon>Metazoa</taxon>
        <taxon>Ecdysozoa</taxon>
        <taxon>Arthropoda</taxon>
        <taxon>Crustacea</taxon>
        <taxon>Multicrustacea</taxon>
        <taxon>Cirripedia</taxon>
        <taxon>Thoracica</taxon>
        <taxon>Thoracicalcarea</taxon>
        <taxon>Balanomorpha</taxon>
        <taxon>Balanoidea</taxon>
        <taxon>Balanidae</taxon>
        <taxon>Amphibalaninae</taxon>
        <taxon>Amphibalanus</taxon>
    </lineage>
</organism>
<dbReference type="PANTHER" id="PTHR11214:SF314">
    <property type="entry name" value="HEXOSYLTRANSFERASE"/>
    <property type="match status" value="1"/>
</dbReference>
<keyword evidence="3 11" id="KW-0328">Glycosyltransferase</keyword>
<gene>
    <name evidence="12" type="primary">B3GALT1</name>
    <name evidence="12" type="ORF">FJT64_024659</name>
</gene>
<sequence length="308" mass="35004">MGLLTVPLFDWGPTVDRNVSHYVRPGRNTTLLAPRRHAVDSCRPLLLIVVMSAIRSFQARDAIRQTWGARDALPADVRLHFLVGTTANGSLSDNLRAENEVHGDIVQQDFVDVYSNLTIKSVMMLKWATVNCNPSFILKVDEDMFINVPNLVSYLREDKHASPDLILGCVICNAVVVHDQFSKYYSPRYMYARPRFPMYVSGTGYVLGYRIAERIYRQVLSTPLYHLEDVFLTGMVASRLGVLPTDHAGFSYVKRKLDPCEFLRVVSAHKVSPDELREVWRQMALPDVQERCRAAEPPKPRALSKCKH</sequence>
<evidence type="ECO:0000313" key="12">
    <source>
        <dbReference type="EMBL" id="KAF0303352.1"/>
    </source>
</evidence>
<evidence type="ECO:0000256" key="9">
    <source>
        <dbReference type="ARBA" id="ARBA00023136"/>
    </source>
</evidence>
<dbReference type="Gene3D" id="3.90.550.50">
    <property type="match status" value="1"/>
</dbReference>
<evidence type="ECO:0000256" key="4">
    <source>
        <dbReference type="ARBA" id="ARBA00022679"/>
    </source>
</evidence>
<evidence type="ECO:0000256" key="7">
    <source>
        <dbReference type="ARBA" id="ARBA00022989"/>
    </source>
</evidence>
<keyword evidence="8 11" id="KW-0333">Golgi apparatus</keyword>
<dbReference type="InterPro" id="IPR002659">
    <property type="entry name" value="Glyco_trans_31"/>
</dbReference>